<dbReference type="Gene3D" id="3.10.350.10">
    <property type="entry name" value="LysM domain"/>
    <property type="match status" value="5"/>
</dbReference>
<feature type="domain" description="LysM" evidence="7">
    <location>
        <begin position="295"/>
        <end position="342"/>
    </location>
</feature>
<reference evidence="9" key="1">
    <citation type="submission" date="2019-06" db="EMBL/GenBank/DDBJ databases">
        <title>Draft genome sequence of the griseofulvin-producing fungus Xylaria cubensis strain G536.</title>
        <authorList>
            <person name="Mead M.E."/>
            <person name="Raja H.A."/>
            <person name="Steenwyk J.L."/>
            <person name="Knowles S.L."/>
            <person name="Oberlies N.H."/>
            <person name="Rokas A."/>
        </authorList>
    </citation>
    <scope>NUCLEOTIDE SEQUENCE [LARGE SCALE GENOMIC DNA]</scope>
    <source>
        <strain evidence="9">G536</strain>
    </source>
</reference>
<feature type="domain" description="LysM" evidence="7">
    <location>
        <begin position="380"/>
        <end position="427"/>
    </location>
</feature>
<evidence type="ECO:0008006" key="10">
    <source>
        <dbReference type="Google" id="ProtNLM"/>
    </source>
</evidence>
<feature type="domain" description="LysM" evidence="7">
    <location>
        <begin position="38"/>
        <end position="84"/>
    </location>
</feature>
<keyword evidence="9" id="KW-1185">Reference proteome</keyword>
<evidence type="ECO:0000256" key="5">
    <source>
        <dbReference type="SAM" id="SignalP"/>
    </source>
</evidence>
<feature type="signal peptide" evidence="5">
    <location>
        <begin position="1"/>
        <end position="19"/>
    </location>
</feature>
<dbReference type="PANTHER" id="PTHR34997">
    <property type="entry name" value="AM15"/>
    <property type="match status" value="1"/>
</dbReference>
<dbReference type="InterPro" id="IPR036779">
    <property type="entry name" value="LysM_dom_sf"/>
</dbReference>
<accession>A0A553I2K6</accession>
<dbReference type="PANTHER" id="PTHR34997:SF2">
    <property type="entry name" value="LYSM DOMAIN-CONTAINING PROTEIN-RELATED"/>
    <property type="match status" value="1"/>
</dbReference>
<comment type="caution">
    <text evidence="8">The sequence shown here is derived from an EMBL/GenBank/DDBJ whole genome shotgun (WGS) entry which is preliminary data.</text>
</comment>
<evidence type="ECO:0000313" key="9">
    <source>
        <dbReference type="Proteomes" id="UP000319160"/>
    </source>
</evidence>
<keyword evidence="2 5" id="KW-0732">Signal</keyword>
<dbReference type="SMART" id="SM00257">
    <property type="entry name" value="LysM"/>
    <property type="match status" value="5"/>
</dbReference>
<organism evidence="8 9">
    <name type="scientific">Xylaria flabelliformis</name>
    <dbReference type="NCBI Taxonomy" id="2512241"/>
    <lineage>
        <taxon>Eukaryota</taxon>
        <taxon>Fungi</taxon>
        <taxon>Dikarya</taxon>
        <taxon>Ascomycota</taxon>
        <taxon>Pezizomycotina</taxon>
        <taxon>Sordariomycetes</taxon>
        <taxon>Xylariomycetidae</taxon>
        <taxon>Xylariales</taxon>
        <taxon>Xylariaceae</taxon>
        <taxon>Xylaria</taxon>
    </lineage>
</organism>
<evidence type="ECO:0000313" key="8">
    <source>
        <dbReference type="EMBL" id="TRX94427.1"/>
    </source>
</evidence>
<gene>
    <name evidence="8" type="ORF">FHL15_004582</name>
</gene>
<sequence length="722" mass="75282">MLWSQVIVSLLALIPLTLAYLVDPPTTAPSNTIQDCTSWAVAASTDTCQSIADDNYITLSQLYTYNPSLSASNCPLIVGYSYCVEENYGVPPPATSTTTSPTGNGVSTPSPVQTGIVGNCDMFYYVQSGDTCSIIVAKYGITLAQFYAWNPAVGSSCAYLGLNDYVCVGTLNATGTITTTAATTTTKPGNGISTPMPVQTGIASNCNRFYEVQPGDVCTTIAAAYGISLQNFYDWNPAVGSSCLTLILGDYVCVGTTTSSTSVTTSTSKSATTTPGNGIITPTPVQTGIASNCNRFYLVQSGDICDTIAAAEGISVNDLYAWNPAVGVNTCKYLYPGDYICIGVVGFTTTTAAPTTTTPLGNGITTPTPYQTGMVSDCNDFYFVKSGDSCNNIAADEGISVVDFYAWNPAVGANTCKTLEAETYACIGVESCTTNAFGLVVPQPSGAVCGIPAVSNGGTTLVSYSSGTPVSSFANCKDACLDTVGCTNLYFTEGKACNLHAGAETHVASSTSAFTFYDSTCFVCPSKCLSGSSPPAKAFRGAHTKHKQLRIDLVSVIEPDMSVLDHMKNKEVNNPLSAPSSLATTGCTNLYFDPGTYCNLHAGTETHQLSSTSPYSFYDASCFECASPSCWTNSQGLAVPQPSGAVCGVAAYSNGGTTVVSYSSGEPITSLKACSAECLITSTCTNLYYQAGKYCNLHSGADTHNPDTTSPYVFYDASCFVC</sequence>
<feature type="domain" description="Apple" evidence="6">
    <location>
        <begin position="449"/>
        <end position="521"/>
    </location>
</feature>
<dbReference type="CDD" id="cd00118">
    <property type="entry name" value="LysM"/>
    <property type="match status" value="5"/>
</dbReference>
<evidence type="ECO:0000256" key="3">
    <source>
        <dbReference type="ARBA" id="ARBA00023026"/>
    </source>
</evidence>
<protein>
    <recommendedName>
        <fullName evidence="10">Carbohydrate-binding module family 50 protein</fullName>
    </recommendedName>
</protein>
<evidence type="ECO:0000256" key="1">
    <source>
        <dbReference type="ARBA" id="ARBA00022669"/>
    </source>
</evidence>
<dbReference type="PROSITE" id="PS51782">
    <property type="entry name" value="LYSM"/>
    <property type="match status" value="5"/>
</dbReference>
<feature type="domain" description="LysM" evidence="7">
    <location>
        <begin position="208"/>
        <end position="254"/>
    </location>
</feature>
<dbReference type="Proteomes" id="UP000319160">
    <property type="component" value="Unassembled WGS sequence"/>
</dbReference>
<dbReference type="EMBL" id="VFLP01000022">
    <property type="protein sequence ID" value="TRX94427.1"/>
    <property type="molecule type" value="Genomic_DNA"/>
</dbReference>
<proteinExistence type="inferred from homology"/>
<keyword evidence="1" id="KW-0147">Chitin-binding</keyword>
<dbReference type="AlphaFoldDB" id="A0A553I2K6"/>
<evidence type="ECO:0000259" key="6">
    <source>
        <dbReference type="PROSITE" id="PS50948"/>
    </source>
</evidence>
<dbReference type="InterPro" id="IPR052210">
    <property type="entry name" value="LysM1-like"/>
</dbReference>
<keyword evidence="3" id="KW-0843">Virulence</keyword>
<evidence type="ECO:0000256" key="2">
    <source>
        <dbReference type="ARBA" id="ARBA00022729"/>
    </source>
</evidence>
<comment type="similarity">
    <text evidence="4">Belongs to the secreted LysM effector family.</text>
</comment>
<dbReference type="InterPro" id="IPR018392">
    <property type="entry name" value="LysM"/>
</dbReference>
<feature type="chain" id="PRO_5022125743" description="Carbohydrate-binding module family 50 protein" evidence="5">
    <location>
        <begin position="20"/>
        <end position="722"/>
    </location>
</feature>
<dbReference type="OrthoDB" id="2281372at2759"/>
<dbReference type="SUPFAM" id="SSF54106">
    <property type="entry name" value="LysM domain"/>
    <property type="match status" value="4"/>
</dbReference>
<dbReference type="PROSITE" id="PS50948">
    <property type="entry name" value="PAN"/>
    <property type="match status" value="1"/>
</dbReference>
<dbReference type="Pfam" id="PF01476">
    <property type="entry name" value="LysM"/>
    <property type="match status" value="5"/>
</dbReference>
<dbReference type="InterPro" id="IPR003609">
    <property type="entry name" value="Pan_app"/>
</dbReference>
<evidence type="ECO:0000259" key="7">
    <source>
        <dbReference type="PROSITE" id="PS51782"/>
    </source>
</evidence>
<evidence type="ECO:0000256" key="4">
    <source>
        <dbReference type="ARBA" id="ARBA00044955"/>
    </source>
</evidence>
<feature type="domain" description="LysM" evidence="7">
    <location>
        <begin position="122"/>
        <end position="168"/>
    </location>
</feature>
<name>A0A553I2K6_9PEZI</name>
<dbReference type="GO" id="GO:0008061">
    <property type="term" value="F:chitin binding"/>
    <property type="evidence" value="ECO:0007669"/>
    <property type="project" value="UniProtKB-KW"/>
</dbReference>
<dbReference type="STRING" id="2512241.A0A553I2K6"/>